<dbReference type="RefSeq" id="WP_183306746.1">
    <property type="nucleotide sequence ID" value="NZ_JACIEP010000005.1"/>
</dbReference>
<evidence type="ECO:0008006" key="4">
    <source>
        <dbReference type="Google" id="ProtNLM"/>
    </source>
</evidence>
<name>A0A840CIG5_9BACT</name>
<accession>A0A840CIG5</accession>
<evidence type="ECO:0000313" key="3">
    <source>
        <dbReference type="Proteomes" id="UP000555103"/>
    </source>
</evidence>
<proteinExistence type="predicted"/>
<evidence type="ECO:0000256" key="1">
    <source>
        <dbReference type="SAM" id="SignalP"/>
    </source>
</evidence>
<dbReference type="Proteomes" id="UP000555103">
    <property type="component" value="Unassembled WGS sequence"/>
</dbReference>
<keyword evidence="1" id="KW-0732">Signal</keyword>
<reference evidence="2 3" key="1">
    <citation type="submission" date="2020-08" db="EMBL/GenBank/DDBJ databases">
        <title>Genomic Encyclopedia of Type Strains, Phase IV (KMG-IV): sequencing the most valuable type-strain genomes for metagenomic binning, comparative biology and taxonomic classification.</title>
        <authorList>
            <person name="Goeker M."/>
        </authorList>
    </citation>
    <scope>NUCLEOTIDE SEQUENCE [LARGE SCALE GENOMIC DNA]</scope>
    <source>
        <strain evidence="2 3">DSM 104969</strain>
    </source>
</reference>
<dbReference type="PROSITE" id="PS51257">
    <property type="entry name" value="PROKAR_LIPOPROTEIN"/>
    <property type="match status" value="1"/>
</dbReference>
<feature type="chain" id="PRO_5033054185" description="Collagen-like protein" evidence="1">
    <location>
        <begin position="17"/>
        <end position="156"/>
    </location>
</feature>
<feature type="signal peptide" evidence="1">
    <location>
        <begin position="1"/>
        <end position="16"/>
    </location>
</feature>
<dbReference type="EMBL" id="JACIEP010000005">
    <property type="protein sequence ID" value="MBB4035827.1"/>
    <property type="molecule type" value="Genomic_DNA"/>
</dbReference>
<sequence>MKKMMLILFVAIAAMACEGPMGPEGPLGPTGQKGEPGYGNSWYTTSFTINSDEWELIGTPGGLNSYFFVDKSLTELTNTIYKEGTVVAYMETSKGVKNGLPYVLHKGDEDELGEFLWTQTYDFDFYPGGVGFYVTYSDFSTKIRPDTETFHIVLMW</sequence>
<comment type="caution">
    <text evidence="2">The sequence shown here is derived from an EMBL/GenBank/DDBJ whole genome shotgun (WGS) entry which is preliminary data.</text>
</comment>
<organism evidence="2 3">
    <name type="scientific">Dysgonomonas hofstadii</name>
    <dbReference type="NCBI Taxonomy" id="637886"/>
    <lineage>
        <taxon>Bacteria</taxon>
        <taxon>Pseudomonadati</taxon>
        <taxon>Bacteroidota</taxon>
        <taxon>Bacteroidia</taxon>
        <taxon>Bacteroidales</taxon>
        <taxon>Dysgonomonadaceae</taxon>
        <taxon>Dysgonomonas</taxon>
    </lineage>
</organism>
<gene>
    <name evidence="2" type="ORF">GGR21_001722</name>
</gene>
<dbReference type="AlphaFoldDB" id="A0A840CIG5"/>
<evidence type="ECO:0000313" key="2">
    <source>
        <dbReference type="EMBL" id="MBB4035827.1"/>
    </source>
</evidence>
<protein>
    <recommendedName>
        <fullName evidence="4">Collagen-like protein</fullName>
    </recommendedName>
</protein>
<keyword evidence="3" id="KW-1185">Reference proteome</keyword>